<dbReference type="GO" id="GO:0006906">
    <property type="term" value="P:vesicle fusion"/>
    <property type="evidence" value="ECO:0007669"/>
    <property type="project" value="TreeGrafter"/>
</dbReference>
<dbReference type="Gene3D" id="1.20.5.110">
    <property type="match status" value="1"/>
</dbReference>
<dbReference type="GO" id="GO:0008333">
    <property type="term" value="P:endosome to lysosome transport"/>
    <property type="evidence" value="ECO:0007669"/>
    <property type="project" value="TreeGrafter"/>
</dbReference>
<evidence type="ECO:0000259" key="20">
    <source>
        <dbReference type="PROSITE" id="PS50892"/>
    </source>
</evidence>
<dbReference type="PANTHER" id="PTHR21136:SF179">
    <property type="entry name" value="VESICLE ASSOCIATED MEMBRANE PROTEIN 7-RELATED"/>
    <property type="match status" value="1"/>
</dbReference>
<evidence type="ECO:0000256" key="4">
    <source>
        <dbReference type="ARBA" id="ARBA00022599"/>
    </source>
</evidence>
<dbReference type="Gene3D" id="3.30.450.50">
    <property type="entry name" value="Longin domain"/>
    <property type="match status" value="1"/>
</dbReference>
<dbReference type="AlphaFoldDB" id="A0A0P7VDG7"/>
<protein>
    <recommendedName>
        <fullName evidence="15">Vesicle-associated membrane protein 7</fullName>
    </recommendedName>
    <alternativeName>
        <fullName evidence="16">Synaptobrevin-like protein 1</fullName>
    </alternativeName>
</protein>
<name>A0A0P7VDG7_SCLFO</name>
<dbReference type="CDD" id="cd14824">
    <property type="entry name" value="Longin"/>
    <property type="match status" value="1"/>
</dbReference>
<evidence type="ECO:0000259" key="19">
    <source>
        <dbReference type="PROSITE" id="PS50859"/>
    </source>
</evidence>
<evidence type="ECO:0000256" key="9">
    <source>
        <dbReference type="ARBA" id="ARBA00034102"/>
    </source>
</evidence>
<dbReference type="InterPro" id="IPR051097">
    <property type="entry name" value="Synaptobrevin-like_transport"/>
</dbReference>
<keyword evidence="7 18" id="KW-1133">Transmembrane helix</keyword>
<dbReference type="SUPFAM" id="SSF58038">
    <property type="entry name" value="SNARE fusion complex"/>
    <property type="match status" value="1"/>
</dbReference>
<evidence type="ECO:0000256" key="18">
    <source>
        <dbReference type="SAM" id="Phobius"/>
    </source>
</evidence>
<dbReference type="PRINTS" id="PR00219">
    <property type="entry name" value="SYNAPTOBREVN"/>
</dbReference>
<keyword evidence="8 18" id="KW-0472">Membrane</keyword>
<evidence type="ECO:0000256" key="8">
    <source>
        <dbReference type="ARBA" id="ARBA00023136"/>
    </source>
</evidence>
<evidence type="ECO:0000256" key="11">
    <source>
        <dbReference type="ARBA" id="ARBA00037803"/>
    </source>
</evidence>
<feature type="domain" description="Longin" evidence="19">
    <location>
        <begin position="1"/>
        <end position="78"/>
    </location>
</feature>
<dbReference type="GO" id="GO:0015031">
    <property type="term" value="P:protein transport"/>
    <property type="evidence" value="ECO:0007669"/>
    <property type="project" value="UniProtKB-KW"/>
</dbReference>
<evidence type="ECO:0000256" key="1">
    <source>
        <dbReference type="ARBA" id="ARBA00004163"/>
    </source>
</evidence>
<dbReference type="EMBL" id="JARO02003057">
    <property type="protein sequence ID" value="KPP71279.1"/>
    <property type="molecule type" value="Genomic_DNA"/>
</dbReference>
<evidence type="ECO:0000256" key="14">
    <source>
        <dbReference type="ARBA" id="ARBA00037875"/>
    </source>
</evidence>
<dbReference type="PROSITE" id="PS50892">
    <property type="entry name" value="V_SNARE"/>
    <property type="match status" value="1"/>
</dbReference>
<dbReference type="GO" id="GO:0005765">
    <property type="term" value="C:lysosomal membrane"/>
    <property type="evidence" value="ECO:0007669"/>
    <property type="project" value="UniProtKB-SubCell"/>
</dbReference>
<evidence type="ECO:0000256" key="7">
    <source>
        <dbReference type="ARBA" id="ARBA00022989"/>
    </source>
</evidence>
<organism evidence="21 22">
    <name type="scientific">Scleropages formosus</name>
    <name type="common">Asian bonytongue</name>
    <name type="synonym">Osteoglossum formosum</name>
    <dbReference type="NCBI Taxonomy" id="113540"/>
    <lineage>
        <taxon>Eukaryota</taxon>
        <taxon>Metazoa</taxon>
        <taxon>Chordata</taxon>
        <taxon>Craniata</taxon>
        <taxon>Vertebrata</taxon>
        <taxon>Euteleostomi</taxon>
        <taxon>Actinopterygii</taxon>
        <taxon>Neopterygii</taxon>
        <taxon>Teleostei</taxon>
        <taxon>Osteoglossocephala</taxon>
        <taxon>Osteoglossomorpha</taxon>
        <taxon>Osteoglossiformes</taxon>
        <taxon>Osteoglossidae</taxon>
        <taxon>Scleropages</taxon>
    </lineage>
</organism>
<keyword evidence="5 18" id="KW-0812">Transmembrane</keyword>
<evidence type="ECO:0000256" key="2">
    <source>
        <dbReference type="ARBA" id="ARBA00008025"/>
    </source>
</evidence>
<evidence type="ECO:0000313" key="22">
    <source>
        <dbReference type="Proteomes" id="UP000034805"/>
    </source>
</evidence>
<dbReference type="PROSITE" id="PS50859">
    <property type="entry name" value="LONGIN"/>
    <property type="match status" value="1"/>
</dbReference>
<dbReference type="InterPro" id="IPR001388">
    <property type="entry name" value="Synaptobrevin-like"/>
</dbReference>
<dbReference type="GO" id="GO:0005789">
    <property type="term" value="C:endoplasmic reticulum membrane"/>
    <property type="evidence" value="ECO:0007669"/>
    <property type="project" value="UniProtKB-SubCell"/>
</dbReference>
<dbReference type="GO" id="GO:0006887">
    <property type="term" value="P:exocytosis"/>
    <property type="evidence" value="ECO:0007669"/>
    <property type="project" value="TreeGrafter"/>
</dbReference>
<evidence type="ECO:0000256" key="16">
    <source>
        <dbReference type="ARBA" id="ARBA00042194"/>
    </source>
</evidence>
<dbReference type="SUPFAM" id="SSF64356">
    <property type="entry name" value="SNARE-like"/>
    <property type="match status" value="1"/>
</dbReference>
<dbReference type="Pfam" id="PF13774">
    <property type="entry name" value="Longin"/>
    <property type="match status" value="1"/>
</dbReference>
<feature type="transmembrane region" description="Helical" evidence="18">
    <location>
        <begin position="155"/>
        <end position="173"/>
    </location>
</feature>
<gene>
    <name evidence="21" type="ORF">Z043_109826</name>
</gene>
<dbReference type="PANTHER" id="PTHR21136">
    <property type="entry name" value="SNARE PROTEINS"/>
    <property type="match status" value="1"/>
</dbReference>
<keyword evidence="4" id="KW-0770">Synapse</keyword>
<evidence type="ECO:0000256" key="17">
    <source>
        <dbReference type="PROSITE-ProRule" id="PRU00290"/>
    </source>
</evidence>
<accession>A0A0P7VDG7</accession>
<evidence type="ECO:0000256" key="13">
    <source>
        <dbReference type="ARBA" id="ARBA00037863"/>
    </source>
</evidence>
<evidence type="ECO:0000256" key="12">
    <source>
        <dbReference type="ARBA" id="ARBA00037845"/>
    </source>
</evidence>
<dbReference type="GO" id="GO:0030670">
    <property type="term" value="C:phagocytic vesicle membrane"/>
    <property type="evidence" value="ECO:0007669"/>
    <property type="project" value="UniProtKB-SubCell"/>
</dbReference>
<keyword evidence="4" id="KW-0771">Synaptosome</keyword>
<evidence type="ECO:0000256" key="10">
    <source>
        <dbReference type="ARBA" id="ARBA00037801"/>
    </source>
</evidence>
<sequence length="189" mass="21610">MEQKQHQKLTFSHESFLIHYICQDKIICLCVTDTQEDPEKSQVFCFLGQMKKCFQMTYGSQAQMVLPRDVERDFSSTIATLMKNYSNYLSLDRLREMQMQMEELKEIMVHNIDLLAQRGEKLDVLIDKTDNLAFSAVTFKTTSHNLARVLWMRNVKLTVVAVLVAITVVYLSASAACGGPSWPSCVAKK</sequence>
<evidence type="ECO:0000313" key="21">
    <source>
        <dbReference type="EMBL" id="KPP71279.1"/>
    </source>
</evidence>
<dbReference type="InterPro" id="IPR042855">
    <property type="entry name" value="V_SNARE_CC"/>
</dbReference>
<keyword evidence="17" id="KW-0175">Coiled coil</keyword>
<evidence type="ECO:0000256" key="6">
    <source>
        <dbReference type="ARBA" id="ARBA00022927"/>
    </source>
</evidence>
<dbReference type="GO" id="GO:0043005">
    <property type="term" value="C:neuron projection"/>
    <property type="evidence" value="ECO:0007669"/>
    <property type="project" value="UniProtKB-KW"/>
</dbReference>
<dbReference type="GO" id="GO:0045202">
    <property type="term" value="C:synapse"/>
    <property type="evidence" value="ECO:0007669"/>
    <property type="project" value="UniProtKB-SubCell"/>
</dbReference>
<evidence type="ECO:0000256" key="15">
    <source>
        <dbReference type="ARBA" id="ARBA00039269"/>
    </source>
</evidence>
<dbReference type="Pfam" id="PF00957">
    <property type="entry name" value="Synaptobrevin"/>
    <property type="match status" value="1"/>
</dbReference>
<evidence type="ECO:0000256" key="5">
    <source>
        <dbReference type="ARBA" id="ARBA00022692"/>
    </source>
</evidence>
<dbReference type="GO" id="GO:0000149">
    <property type="term" value="F:SNARE binding"/>
    <property type="evidence" value="ECO:0007669"/>
    <property type="project" value="TreeGrafter"/>
</dbReference>
<feature type="domain" description="V-SNARE coiled-coil homology" evidence="20">
    <location>
        <begin position="93"/>
        <end position="153"/>
    </location>
</feature>
<dbReference type="GO" id="GO:0031902">
    <property type="term" value="C:late endosome membrane"/>
    <property type="evidence" value="ECO:0007669"/>
    <property type="project" value="UniProtKB-SubCell"/>
</dbReference>
<comment type="caution">
    <text evidence="21">The sequence shown here is derived from an EMBL/GenBank/DDBJ whole genome shotgun (WGS) entry which is preliminary data.</text>
</comment>
<proteinExistence type="inferred from homology"/>
<comment type="subcellular location">
    <subcellularLocation>
        <location evidence="14">Cytoplasmic vesicle</location>
        <location evidence="14">Phagosome membrane</location>
        <topology evidence="14">Single-pass type IV membrane protein</topology>
    </subcellularLocation>
    <subcellularLocation>
        <location evidence="11">Cytoplasmic vesicle</location>
        <location evidence="11">Secretory vesicle membrane</location>
        <topology evidence="11">Single-pass type IV membrane protein</topology>
    </subcellularLocation>
    <subcellularLocation>
        <location evidence="1">Endoplasmic reticulum membrane</location>
        <topology evidence="1">Single-pass type IV membrane protein</topology>
    </subcellularLocation>
    <subcellularLocation>
        <location evidence="10">Golgi apparatus</location>
        <location evidence="10">trans-Golgi network membrane</location>
        <topology evidence="10">Single-pass type IV membrane protein</topology>
    </subcellularLocation>
    <subcellularLocation>
        <location evidence="12">Late endosome membrane</location>
        <topology evidence="12">Single-pass type IV membrane protein</topology>
    </subcellularLocation>
    <subcellularLocation>
        <location evidence="13">Lysosome membrane</location>
        <topology evidence="13">Single-pass type IV membrane protein</topology>
    </subcellularLocation>
    <subcellularLocation>
        <location evidence="9">Synapse</location>
        <location evidence="9">Synaptosome</location>
    </subcellularLocation>
</comment>
<dbReference type="GO" id="GO:0005484">
    <property type="term" value="F:SNAP receptor activity"/>
    <property type="evidence" value="ECO:0007669"/>
    <property type="project" value="TreeGrafter"/>
</dbReference>
<dbReference type="GO" id="GO:0031201">
    <property type="term" value="C:SNARE complex"/>
    <property type="evidence" value="ECO:0007669"/>
    <property type="project" value="TreeGrafter"/>
</dbReference>
<dbReference type="GO" id="GO:0030658">
    <property type="term" value="C:transport vesicle membrane"/>
    <property type="evidence" value="ECO:0007669"/>
    <property type="project" value="UniProtKB-SubCell"/>
</dbReference>
<keyword evidence="3" id="KW-0813">Transport</keyword>
<keyword evidence="6" id="KW-0653">Protein transport</keyword>
<evidence type="ECO:0000256" key="3">
    <source>
        <dbReference type="ARBA" id="ARBA00022448"/>
    </source>
</evidence>
<dbReference type="InterPro" id="IPR011012">
    <property type="entry name" value="Longin-like_dom_sf"/>
</dbReference>
<dbReference type="GO" id="GO:0005794">
    <property type="term" value="C:Golgi apparatus"/>
    <property type="evidence" value="ECO:0007669"/>
    <property type="project" value="UniProtKB-SubCell"/>
</dbReference>
<dbReference type="FunFam" id="1.20.5.110:FF:000004">
    <property type="entry name" value="Vesicle-associated membrane protein 7"/>
    <property type="match status" value="1"/>
</dbReference>
<dbReference type="STRING" id="113540.ENSSFOP00015052343"/>
<comment type="similarity">
    <text evidence="2">Belongs to the synaptobrevin family.</text>
</comment>
<reference evidence="21 22" key="1">
    <citation type="submission" date="2015-08" db="EMBL/GenBank/DDBJ databases">
        <title>The genome of the Asian arowana (Scleropages formosus).</title>
        <authorList>
            <person name="Tan M.H."/>
            <person name="Gan H.M."/>
            <person name="Croft L.J."/>
            <person name="Austin C.M."/>
        </authorList>
    </citation>
    <scope>NUCLEOTIDE SEQUENCE [LARGE SCALE GENOMIC DNA]</scope>
    <source>
        <strain evidence="21">Aro1</strain>
    </source>
</reference>
<dbReference type="InterPro" id="IPR010908">
    <property type="entry name" value="Longin_dom"/>
</dbReference>
<dbReference type="Proteomes" id="UP000034805">
    <property type="component" value="Unassembled WGS sequence"/>
</dbReference>